<feature type="region of interest" description="Disordered" evidence="1">
    <location>
        <begin position="1"/>
        <end position="84"/>
    </location>
</feature>
<organism evidence="3 4">
    <name type="scientific">Hydnum rufescens UP504</name>
    <dbReference type="NCBI Taxonomy" id="1448309"/>
    <lineage>
        <taxon>Eukaryota</taxon>
        <taxon>Fungi</taxon>
        <taxon>Dikarya</taxon>
        <taxon>Basidiomycota</taxon>
        <taxon>Agaricomycotina</taxon>
        <taxon>Agaricomycetes</taxon>
        <taxon>Cantharellales</taxon>
        <taxon>Hydnaceae</taxon>
        <taxon>Hydnum</taxon>
    </lineage>
</organism>
<evidence type="ECO:0000313" key="4">
    <source>
        <dbReference type="Proteomes" id="UP000886523"/>
    </source>
</evidence>
<keyword evidence="2" id="KW-0472">Membrane</keyword>
<feature type="transmembrane region" description="Helical" evidence="2">
    <location>
        <begin position="242"/>
        <end position="261"/>
    </location>
</feature>
<evidence type="ECO:0000313" key="3">
    <source>
        <dbReference type="EMBL" id="KAF9514478.1"/>
    </source>
</evidence>
<dbReference type="OrthoDB" id="3253553at2759"/>
<feature type="transmembrane region" description="Helical" evidence="2">
    <location>
        <begin position="207"/>
        <end position="227"/>
    </location>
</feature>
<dbReference type="EMBL" id="MU128960">
    <property type="protein sequence ID" value="KAF9514478.1"/>
    <property type="molecule type" value="Genomic_DNA"/>
</dbReference>
<keyword evidence="4" id="KW-1185">Reference proteome</keyword>
<proteinExistence type="predicted"/>
<keyword evidence="2" id="KW-1133">Transmembrane helix</keyword>
<name>A0A9P6DXC8_9AGAM</name>
<dbReference type="Proteomes" id="UP000886523">
    <property type="component" value="Unassembled WGS sequence"/>
</dbReference>
<feature type="compositionally biased region" description="Basic and acidic residues" evidence="1">
    <location>
        <begin position="35"/>
        <end position="59"/>
    </location>
</feature>
<evidence type="ECO:0000256" key="2">
    <source>
        <dbReference type="SAM" id="Phobius"/>
    </source>
</evidence>
<comment type="caution">
    <text evidence="3">The sequence shown here is derived from an EMBL/GenBank/DDBJ whole genome shotgun (WGS) entry which is preliminary data.</text>
</comment>
<keyword evidence="2" id="KW-0812">Transmembrane</keyword>
<dbReference type="AlphaFoldDB" id="A0A9P6DXC8"/>
<sequence>MPWADRGVQHGVATRPRPWSADGNSPIETLDMEEYAQRLRADDPYTHDRTHDHYDHDSLQFRPLSQPPSFQSYPQSPRPPPRTTPLLGVLFSSCRRSYPFSATRSFTQDLIHPKAVAASTSPHYSHDAYDDSEPKIFLPWNAPLGPIHFQPQLPLAVKEERIRMLEEEFGAPSGTRNEGERTTHLGGLDSNGHLFILGKRKRKATRWAQGFLSLSASISSLYVTLAIHPNPPAPPSGKLPTYLLYLISVATVFYMLCMFVIRPCCYSGRRHRPDPSMDPYSHMAAVLSSSVSHAQGNKSKKKTGTRHQQQPVNVNIIVDPRLFSSHSQPDSDTPSSASHPSGAARPSPFIIIALETGWLRARKALKVKLAVDILICLLWLVTFVVAILNTRCPPGEFQGCVVFGIRDLSTSRVSPRAAASPFRRP</sequence>
<protein>
    <submittedName>
        <fullName evidence="3">Uncharacterized protein</fullName>
    </submittedName>
</protein>
<feature type="compositionally biased region" description="Low complexity" evidence="1">
    <location>
        <begin position="63"/>
        <end position="75"/>
    </location>
</feature>
<gene>
    <name evidence="3" type="ORF">BS47DRAFT_1343042</name>
</gene>
<accession>A0A9P6DXC8</accession>
<reference evidence="3" key="1">
    <citation type="journal article" date="2020" name="Nat. Commun.">
        <title>Large-scale genome sequencing of mycorrhizal fungi provides insights into the early evolution of symbiotic traits.</title>
        <authorList>
            <person name="Miyauchi S."/>
            <person name="Kiss E."/>
            <person name="Kuo A."/>
            <person name="Drula E."/>
            <person name="Kohler A."/>
            <person name="Sanchez-Garcia M."/>
            <person name="Morin E."/>
            <person name="Andreopoulos B."/>
            <person name="Barry K.W."/>
            <person name="Bonito G."/>
            <person name="Buee M."/>
            <person name="Carver A."/>
            <person name="Chen C."/>
            <person name="Cichocki N."/>
            <person name="Clum A."/>
            <person name="Culley D."/>
            <person name="Crous P.W."/>
            <person name="Fauchery L."/>
            <person name="Girlanda M."/>
            <person name="Hayes R.D."/>
            <person name="Keri Z."/>
            <person name="LaButti K."/>
            <person name="Lipzen A."/>
            <person name="Lombard V."/>
            <person name="Magnuson J."/>
            <person name="Maillard F."/>
            <person name="Murat C."/>
            <person name="Nolan M."/>
            <person name="Ohm R.A."/>
            <person name="Pangilinan J."/>
            <person name="Pereira M.F."/>
            <person name="Perotto S."/>
            <person name="Peter M."/>
            <person name="Pfister S."/>
            <person name="Riley R."/>
            <person name="Sitrit Y."/>
            <person name="Stielow J.B."/>
            <person name="Szollosi G."/>
            <person name="Zifcakova L."/>
            <person name="Stursova M."/>
            <person name="Spatafora J.W."/>
            <person name="Tedersoo L."/>
            <person name="Vaario L.M."/>
            <person name="Yamada A."/>
            <person name="Yan M."/>
            <person name="Wang P."/>
            <person name="Xu J."/>
            <person name="Bruns T."/>
            <person name="Baldrian P."/>
            <person name="Vilgalys R."/>
            <person name="Dunand C."/>
            <person name="Henrissat B."/>
            <person name="Grigoriev I.V."/>
            <person name="Hibbett D."/>
            <person name="Nagy L.G."/>
            <person name="Martin F.M."/>
        </authorList>
    </citation>
    <scope>NUCLEOTIDE SEQUENCE</scope>
    <source>
        <strain evidence="3">UP504</strain>
    </source>
</reference>
<evidence type="ECO:0000256" key="1">
    <source>
        <dbReference type="SAM" id="MobiDB-lite"/>
    </source>
</evidence>
<feature type="transmembrane region" description="Helical" evidence="2">
    <location>
        <begin position="369"/>
        <end position="388"/>
    </location>
</feature>